<feature type="chain" id="PRO_5003578563" description="Peptidase A1 domain-containing protein" evidence="15">
    <location>
        <begin position="20"/>
        <end position="458"/>
    </location>
</feature>
<dbReference type="AlphaFoldDB" id="H2YF12"/>
<name>H2YF12_CIOSA</name>
<evidence type="ECO:0000256" key="7">
    <source>
        <dbReference type="ARBA" id="ARBA00022801"/>
    </source>
</evidence>
<dbReference type="GO" id="GO:0005768">
    <property type="term" value="C:endosome"/>
    <property type="evidence" value="ECO:0007669"/>
    <property type="project" value="TreeGrafter"/>
</dbReference>
<evidence type="ECO:0000313" key="18">
    <source>
        <dbReference type="Proteomes" id="UP000007875"/>
    </source>
</evidence>
<keyword evidence="7 12" id="KW-0378">Hydrolase</keyword>
<evidence type="ECO:0000256" key="6">
    <source>
        <dbReference type="ARBA" id="ARBA00022750"/>
    </source>
</evidence>
<dbReference type="FunFam" id="2.40.70.10:FF:000007">
    <property type="entry name" value="Beta-secretase 1"/>
    <property type="match status" value="1"/>
</dbReference>
<evidence type="ECO:0000256" key="5">
    <source>
        <dbReference type="ARBA" id="ARBA00022729"/>
    </source>
</evidence>
<evidence type="ECO:0000256" key="11">
    <source>
        <dbReference type="PIRSR" id="PIRSR601461-1"/>
    </source>
</evidence>
<dbReference type="InterPro" id="IPR001461">
    <property type="entry name" value="Aspartic_peptidase_A1"/>
</dbReference>
<dbReference type="PROSITE" id="PS51767">
    <property type="entry name" value="PEPTIDASE_A1"/>
    <property type="match status" value="1"/>
</dbReference>
<evidence type="ECO:0000256" key="1">
    <source>
        <dbReference type="ARBA" id="ARBA00004479"/>
    </source>
</evidence>
<evidence type="ECO:0000313" key="17">
    <source>
        <dbReference type="Ensembl" id="ENSCSAVP00000003910.1"/>
    </source>
</evidence>
<dbReference type="GO" id="GO:0006509">
    <property type="term" value="P:membrane protein ectodomain proteolysis"/>
    <property type="evidence" value="ECO:0007669"/>
    <property type="project" value="TreeGrafter"/>
</dbReference>
<dbReference type="Proteomes" id="UP000007875">
    <property type="component" value="Unassembled WGS sequence"/>
</dbReference>
<protein>
    <recommendedName>
        <fullName evidence="16">Peptidase A1 domain-containing protein</fullName>
    </recommendedName>
</protein>
<feature type="domain" description="Peptidase A1" evidence="16">
    <location>
        <begin position="39"/>
        <end position="376"/>
    </location>
</feature>
<keyword evidence="10" id="KW-0865">Zymogen</keyword>
<dbReference type="PRINTS" id="PR01815">
    <property type="entry name" value="BACEFAMILY"/>
</dbReference>
<dbReference type="GeneTree" id="ENSGT00940000157786"/>
<dbReference type="Gene3D" id="2.40.70.10">
    <property type="entry name" value="Acid Proteases"/>
    <property type="match status" value="2"/>
</dbReference>
<reference evidence="18" key="1">
    <citation type="submission" date="2003-08" db="EMBL/GenBank/DDBJ databases">
        <authorList>
            <person name="Birren B."/>
            <person name="Nusbaum C."/>
            <person name="Abebe A."/>
            <person name="Abouelleil A."/>
            <person name="Adekoya E."/>
            <person name="Ait-zahra M."/>
            <person name="Allen N."/>
            <person name="Allen T."/>
            <person name="An P."/>
            <person name="Anderson M."/>
            <person name="Anderson S."/>
            <person name="Arachchi H."/>
            <person name="Armbruster J."/>
            <person name="Bachantsang P."/>
            <person name="Baldwin J."/>
            <person name="Barry A."/>
            <person name="Bayul T."/>
            <person name="Blitshsteyn B."/>
            <person name="Bloom T."/>
            <person name="Blye J."/>
            <person name="Boguslavskiy L."/>
            <person name="Borowsky M."/>
            <person name="Boukhgalter B."/>
            <person name="Brunache A."/>
            <person name="Butler J."/>
            <person name="Calixte N."/>
            <person name="Calvo S."/>
            <person name="Camarata J."/>
            <person name="Campo K."/>
            <person name="Chang J."/>
            <person name="Cheshatsang Y."/>
            <person name="Citroen M."/>
            <person name="Collymore A."/>
            <person name="Considine T."/>
            <person name="Cook A."/>
            <person name="Cooke P."/>
            <person name="Corum B."/>
            <person name="Cuomo C."/>
            <person name="David R."/>
            <person name="Dawoe T."/>
            <person name="Degray S."/>
            <person name="Dodge S."/>
            <person name="Dooley K."/>
            <person name="Dorje P."/>
            <person name="Dorjee K."/>
            <person name="Dorris L."/>
            <person name="Duffey N."/>
            <person name="Dupes A."/>
            <person name="Elkins T."/>
            <person name="Engels R."/>
            <person name="Erickson J."/>
            <person name="Farina A."/>
            <person name="Faro S."/>
            <person name="Ferreira P."/>
            <person name="Fischer H."/>
            <person name="Fitzgerald M."/>
            <person name="Foley K."/>
            <person name="Gage D."/>
            <person name="Galagan J."/>
            <person name="Gearin G."/>
            <person name="Gnerre S."/>
            <person name="Gnirke A."/>
            <person name="Goyette A."/>
            <person name="Graham J."/>
            <person name="Grandbois E."/>
            <person name="Gyaltsen K."/>
            <person name="Hafez N."/>
            <person name="Hagopian D."/>
            <person name="Hagos B."/>
            <person name="Hall J."/>
            <person name="Hatcher B."/>
            <person name="Heller A."/>
            <person name="Higgins H."/>
            <person name="Honan T."/>
            <person name="Horn A."/>
            <person name="Houde N."/>
            <person name="Hughes L."/>
            <person name="Hulme W."/>
            <person name="Husby E."/>
            <person name="Iliev I."/>
            <person name="Jaffe D."/>
            <person name="Jones C."/>
            <person name="Kamal M."/>
            <person name="Kamat A."/>
            <person name="Kamvysselis M."/>
            <person name="Karlsson E."/>
            <person name="Kells C."/>
            <person name="Kieu A."/>
            <person name="Kisner P."/>
            <person name="Kodira C."/>
            <person name="Kulbokas E."/>
            <person name="Labutti K."/>
            <person name="Lama D."/>
            <person name="Landers T."/>
            <person name="Leger J."/>
            <person name="Levine S."/>
            <person name="Lewis D."/>
            <person name="Lewis T."/>
            <person name="Lindblad-toh K."/>
            <person name="Liu X."/>
            <person name="Lokyitsang T."/>
            <person name="Lokyitsang Y."/>
            <person name="Lucien O."/>
            <person name="Lui A."/>
            <person name="Ma L.J."/>
            <person name="Mabbitt R."/>
            <person name="Macdonald J."/>
            <person name="Maclean C."/>
            <person name="Major J."/>
            <person name="Manning J."/>
            <person name="Marabella R."/>
            <person name="Maru K."/>
            <person name="Matthews C."/>
            <person name="Mauceli E."/>
            <person name="Mccarthy M."/>
            <person name="Mcdonough S."/>
            <person name="Mcghee T."/>
            <person name="Meldrim J."/>
            <person name="Meneus L."/>
            <person name="Mesirov J."/>
            <person name="Mihalev A."/>
            <person name="Mihova T."/>
            <person name="Mikkelsen T."/>
            <person name="Mlenga V."/>
            <person name="Moru K."/>
            <person name="Mozes J."/>
            <person name="Mulrain L."/>
            <person name="Munson G."/>
            <person name="Naylor J."/>
            <person name="Newes C."/>
            <person name="Nguyen C."/>
            <person name="Nguyen N."/>
            <person name="Nguyen T."/>
            <person name="Nicol R."/>
            <person name="Nielsen C."/>
            <person name="Nizzari M."/>
            <person name="Norbu C."/>
            <person name="Norbu N."/>
            <person name="O'donnell P."/>
            <person name="Okoawo O."/>
            <person name="O'leary S."/>
            <person name="Omotosho B."/>
            <person name="O'neill K."/>
            <person name="Osman S."/>
            <person name="Parker S."/>
            <person name="Perrin D."/>
            <person name="Phunkhang P."/>
            <person name="Piqani B."/>
            <person name="Purcell S."/>
            <person name="Rachupka T."/>
            <person name="Ramasamy U."/>
            <person name="Rameau R."/>
            <person name="Ray V."/>
            <person name="Raymond C."/>
            <person name="Retta R."/>
            <person name="Richardson S."/>
            <person name="Rise C."/>
            <person name="Rodriguez J."/>
            <person name="Rogers J."/>
            <person name="Rogov P."/>
            <person name="Rutman M."/>
            <person name="Schupbach R."/>
            <person name="Seaman C."/>
            <person name="Settipalli S."/>
            <person name="Sharpe T."/>
            <person name="Sheridan J."/>
            <person name="Sherpa N."/>
            <person name="Shi J."/>
            <person name="Smirnov S."/>
            <person name="Smith C."/>
            <person name="Sougnez C."/>
            <person name="Spencer B."/>
            <person name="Stalker J."/>
            <person name="Stange-thomann N."/>
            <person name="Stavropoulos S."/>
            <person name="Stetson K."/>
            <person name="Stone C."/>
            <person name="Stone S."/>
            <person name="Stubbs M."/>
            <person name="Talamas J."/>
            <person name="Tchuinga P."/>
            <person name="Tenzing P."/>
            <person name="Tesfaye S."/>
            <person name="Theodore J."/>
            <person name="Thoulutsang Y."/>
            <person name="Topham K."/>
            <person name="Towey S."/>
            <person name="Tsamla T."/>
            <person name="Tsomo N."/>
            <person name="Vallee D."/>
            <person name="Vassiliev H."/>
            <person name="Venkataraman V."/>
            <person name="Vinson J."/>
            <person name="Vo A."/>
            <person name="Wade C."/>
            <person name="Wang S."/>
            <person name="Wangchuk T."/>
            <person name="Wangdi T."/>
            <person name="Whittaker C."/>
            <person name="Wilkinson J."/>
            <person name="Wu Y."/>
            <person name="Wyman D."/>
            <person name="Yadav S."/>
            <person name="Yang S."/>
            <person name="Yang X."/>
            <person name="Yeager S."/>
            <person name="Yee E."/>
            <person name="Young G."/>
            <person name="Zainoun J."/>
            <person name="Zembeck L."/>
            <person name="Zimmer A."/>
            <person name="Zody M."/>
            <person name="Lander E."/>
        </authorList>
    </citation>
    <scope>NUCLEOTIDE SEQUENCE [LARGE SCALE GENOMIC DNA]</scope>
</reference>
<dbReference type="InterPro" id="IPR001969">
    <property type="entry name" value="Aspartic_peptidase_AS"/>
</dbReference>
<keyword evidence="8 14" id="KW-1133">Transmembrane helix</keyword>
<evidence type="ECO:0000256" key="4">
    <source>
        <dbReference type="ARBA" id="ARBA00022692"/>
    </source>
</evidence>
<dbReference type="PANTHER" id="PTHR47965">
    <property type="entry name" value="ASPARTYL PROTEASE-RELATED"/>
    <property type="match status" value="1"/>
</dbReference>
<dbReference type="InterPro" id="IPR033121">
    <property type="entry name" value="PEPTIDASE_A1"/>
</dbReference>
<dbReference type="Ensembl" id="ENSCSAVT00000003968.1">
    <property type="protein sequence ID" value="ENSCSAVP00000003910.1"/>
    <property type="gene ID" value="ENSCSAVG00000002312.1"/>
</dbReference>
<keyword evidence="4 14" id="KW-0812">Transmembrane</keyword>
<keyword evidence="18" id="KW-1185">Reference proteome</keyword>
<proteinExistence type="inferred from homology"/>
<dbReference type="GO" id="GO:0005886">
    <property type="term" value="C:plasma membrane"/>
    <property type="evidence" value="ECO:0007669"/>
    <property type="project" value="TreeGrafter"/>
</dbReference>
<dbReference type="InParanoid" id="H2YF12"/>
<reference evidence="17" key="2">
    <citation type="submission" date="2025-08" db="UniProtKB">
        <authorList>
            <consortium name="Ensembl"/>
        </authorList>
    </citation>
    <scope>IDENTIFICATION</scope>
</reference>
<evidence type="ECO:0000259" key="16">
    <source>
        <dbReference type="PROSITE" id="PS51767"/>
    </source>
</evidence>
<dbReference type="InterPro" id="IPR009119">
    <property type="entry name" value="BACE"/>
</dbReference>
<reference evidence="17" key="3">
    <citation type="submission" date="2025-09" db="UniProtKB">
        <authorList>
            <consortium name="Ensembl"/>
        </authorList>
    </citation>
    <scope>IDENTIFICATION</scope>
</reference>
<evidence type="ECO:0000256" key="15">
    <source>
        <dbReference type="SAM" id="SignalP"/>
    </source>
</evidence>
<keyword evidence="6 12" id="KW-0064">Aspartyl protease</keyword>
<dbReference type="SUPFAM" id="SSF50630">
    <property type="entry name" value="Acid proteases"/>
    <property type="match status" value="1"/>
</dbReference>
<comment type="subcellular location">
    <subcellularLocation>
        <location evidence="1">Membrane</location>
        <topology evidence="1">Single-pass type I membrane protein</topology>
    </subcellularLocation>
</comment>
<evidence type="ECO:0000256" key="3">
    <source>
        <dbReference type="ARBA" id="ARBA00022670"/>
    </source>
</evidence>
<feature type="transmembrane region" description="Helical" evidence="14">
    <location>
        <begin position="409"/>
        <end position="434"/>
    </location>
</feature>
<evidence type="ECO:0000256" key="12">
    <source>
        <dbReference type="RuleBase" id="RU000454"/>
    </source>
</evidence>
<dbReference type="STRING" id="51511.ENSCSAVP00000003910"/>
<keyword evidence="9 14" id="KW-0472">Membrane</keyword>
<sequence length="458" mass="50800">MVKFLWCLWLGVFIVCSGARIRLKRAATDNLHGTTITGYYVTVKLGNPPQELNVIVDTGSSNFAVAGGPNPVISNFYNKSSSNTSVDTGVRSVKVDYTEGWWMGDVVSDVLSVPSAQLDTSVRVPVADITNSNKFFVNGSNWVGILGLAYSDLVLPKGNGLKSVMHEITHQTSTPDLLSMQLCSTSLQDATYGALLIGEIDLSLAAGPLYWTPIVKQWYYDIIVSGLKIGDKVVDIDCSDINYDRTIVDSGTTNLRFPQKVYDIILPIIKASVVRFYFDQDFYDGKTMFCTTDPAELYGEFPNITIYLPSTNENQTIELTIHSASIPQFTTMLDASKQSCYKFAIFPSAIGTVLGTVLMEEYYVVFNRINSSIGFALSACHKGSTIQVINKWINSTNCRYIPPTKPITYAAYVVLALFCICLLPLCFLLAFNYFRSKSTPCRPRESYDQLDDHHEVSH</sequence>
<feature type="region of interest" description="Disordered" evidence="13">
    <location>
        <begin position="439"/>
        <end position="458"/>
    </location>
</feature>
<dbReference type="GO" id="GO:0050435">
    <property type="term" value="P:amyloid-beta metabolic process"/>
    <property type="evidence" value="ECO:0007669"/>
    <property type="project" value="TreeGrafter"/>
</dbReference>
<feature type="compositionally biased region" description="Basic and acidic residues" evidence="13">
    <location>
        <begin position="442"/>
        <end position="458"/>
    </location>
</feature>
<feature type="signal peptide" evidence="15">
    <location>
        <begin position="1"/>
        <end position="19"/>
    </location>
</feature>
<evidence type="ECO:0000256" key="9">
    <source>
        <dbReference type="ARBA" id="ARBA00023136"/>
    </source>
</evidence>
<dbReference type="eggNOG" id="KOG1339">
    <property type="taxonomic scope" value="Eukaryota"/>
</dbReference>
<dbReference type="GO" id="GO:0004190">
    <property type="term" value="F:aspartic-type endopeptidase activity"/>
    <property type="evidence" value="ECO:0007669"/>
    <property type="project" value="UniProtKB-KW"/>
</dbReference>
<feature type="active site" evidence="11">
    <location>
        <position position="57"/>
    </location>
</feature>
<keyword evidence="3 12" id="KW-0645">Protease</keyword>
<dbReference type="Pfam" id="PF00026">
    <property type="entry name" value="Asp"/>
    <property type="match status" value="1"/>
</dbReference>
<dbReference type="PANTHER" id="PTHR47965:SF12">
    <property type="entry name" value="ASPARTIC PROTEINASE 3-RELATED"/>
    <property type="match status" value="1"/>
</dbReference>
<feature type="active site" evidence="11">
    <location>
        <position position="249"/>
    </location>
</feature>
<accession>H2YF12</accession>
<dbReference type="HOGENOM" id="CLU_039009_0_0_1"/>
<keyword evidence="5 15" id="KW-0732">Signal</keyword>
<evidence type="ECO:0000256" key="8">
    <source>
        <dbReference type="ARBA" id="ARBA00022989"/>
    </source>
</evidence>
<dbReference type="GO" id="GO:0005802">
    <property type="term" value="C:trans-Golgi network"/>
    <property type="evidence" value="ECO:0007669"/>
    <property type="project" value="TreeGrafter"/>
</dbReference>
<evidence type="ECO:0000256" key="2">
    <source>
        <dbReference type="ARBA" id="ARBA00007447"/>
    </source>
</evidence>
<dbReference type="InterPro" id="IPR021109">
    <property type="entry name" value="Peptidase_aspartic_dom_sf"/>
</dbReference>
<evidence type="ECO:0000256" key="10">
    <source>
        <dbReference type="ARBA" id="ARBA00023145"/>
    </source>
</evidence>
<comment type="similarity">
    <text evidence="2 12">Belongs to the peptidase A1 family.</text>
</comment>
<evidence type="ECO:0000256" key="14">
    <source>
        <dbReference type="SAM" id="Phobius"/>
    </source>
</evidence>
<dbReference type="PROSITE" id="PS00141">
    <property type="entry name" value="ASP_PROTEASE"/>
    <property type="match status" value="1"/>
</dbReference>
<evidence type="ECO:0000256" key="13">
    <source>
        <dbReference type="SAM" id="MobiDB-lite"/>
    </source>
</evidence>
<dbReference type="OMA" id="CYKFAIF"/>
<organism evidence="17 18">
    <name type="scientific">Ciona savignyi</name>
    <name type="common">Pacific transparent sea squirt</name>
    <dbReference type="NCBI Taxonomy" id="51511"/>
    <lineage>
        <taxon>Eukaryota</taxon>
        <taxon>Metazoa</taxon>
        <taxon>Chordata</taxon>
        <taxon>Tunicata</taxon>
        <taxon>Ascidiacea</taxon>
        <taxon>Phlebobranchia</taxon>
        <taxon>Cionidae</taxon>
        <taxon>Ciona</taxon>
    </lineage>
</organism>
<dbReference type="PRINTS" id="PR00792">
    <property type="entry name" value="PEPSIN"/>
</dbReference>